<sequence length="393" mass="45568">MTVFNKNILLSKEMCIPIEYTSGTCEDAALKKIDSYISLLEKNHISLDVVNSVREFRRNISTMFEEYYLGHQALAYCAFKKSLKCLMNDRLYIVDLPKESFYRARVNSNNKDFTNEEMFHIKYNLRGKVATQRFSFPGLPCLYLGASSYVCWLELNRPALNQFQVALIKQKKNTFCKVIDLSVHPQKLYNDMDQEYKEDMILSYLKWWPIIAMCSIIVKNENDPFKPEYIFPQYILQYLLEEKMDSEIMGIRYISIKAGKVSSEQYKDNYRTYTNYVFPITSEEPTAEGFCHRLCNNFAVIKNYSGKELEVLSDAIRRSGVVLKNNDKTPNIFASPLDGAGIYSSNGFSVPYNKTVFDRIEIVLNNKDNGRFSDDGALIIETISEDDICDMFK</sequence>
<dbReference type="EMBL" id="FOJX01000001">
    <property type="protein sequence ID" value="SFA70838.1"/>
    <property type="molecule type" value="Genomic_DNA"/>
</dbReference>
<evidence type="ECO:0000313" key="1">
    <source>
        <dbReference type="EMBL" id="SFA70838.1"/>
    </source>
</evidence>
<evidence type="ECO:0008006" key="3">
    <source>
        <dbReference type="Google" id="ProtNLM"/>
    </source>
</evidence>
<name>A0A1I0V3D7_SELRU</name>
<evidence type="ECO:0000313" key="2">
    <source>
        <dbReference type="Proteomes" id="UP000183843"/>
    </source>
</evidence>
<dbReference type="RefSeq" id="WP_074811838.1">
    <property type="nucleotide sequence ID" value="NZ_FOJX01000001.1"/>
</dbReference>
<proteinExistence type="predicted"/>
<accession>A0A1I0V3D7</accession>
<dbReference type="AlphaFoldDB" id="A0A1I0V3D7"/>
<organism evidence="1 2">
    <name type="scientific">Selenomonas ruminantium</name>
    <dbReference type="NCBI Taxonomy" id="971"/>
    <lineage>
        <taxon>Bacteria</taxon>
        <taxon>Bacillati</taxon>
        <taxon>Bacillota</taxon>
        <taxon>Negativicutes</taxon>
        <taxon>Selenomonadales</taxon>
        <taxon>Selenomonadaceae</taxon>
        <taxon>Selenomonas</taxon>
    </lineage>
</organism>
<dbReference type="Proteomes" id="UP000183843">
    <property type="component" value="Unassembled WGS sequence"/>
</dbReference>
<reference evidence="1 2" key="1">
    <citation type="submission" date="2016-10" db="EMBL/GenBank/DDBJ databases">
        <authorList>
            <person name="de Groot N.N."/>
        </authorList>
    </citation>
    <scope>NUCLEOTIDE SEQUENCE [LARGE SCALE GENOMIC DNA]</scope>
    <source>
        <strain evidence="1 2">L14</strain>
    </source>
</reference>
<protein>
    <recommendedName>
        <fullName evidence="3">RES domain-containing protein</fullName>
    </recommendedName>
</protein>
<gene>
    <name evidence="1" type="ORF">SAMN05216587_101224</name>
</gene>